<dbReference type="GO" id="GO:0005524">
    <property type="term" value="F:ATP binding"/>
    <property type="evidence" value="ECO:0007669"/>
    <property type="project" value="UniProtKB-KW"/>
</dbReference>
<organism evidence="4 5">
    <name type="scientific">Dictyobacter halimunensis</name>
    <dbReference type="NCBI Taxonomy" id="3026934"/>
    <lineage>
        <taxon>Bacteria</taxon>
        <taxon>Bacillati</taxon>
        <taxon>Chloroflexota</taxon>
        <taxon>Ktedonobacteria</taxon>
        <taxon>Ktedonobacterales</taxon>
        <taxon>Dictyobacteraceae</taxon>
        <taxon>Dictyobacter</taxon>
    </lineage>
</organism>
<evidence type="ECO:0000256" key="1">
    <source>
        <dbReference type="ARBA" id="ARBA00022741"/>
    </source>
</evidence>
<dbReference type="InterPro" id="IPR027417">
    <property type="entry name" value="P-loop_NTPase"/>
</dbReference>
<dbReference type="InterPro" id="IPR003439">
    <property type="entry name" value="ABC_transporter-like_ATP-bd"/>
</dbReference>
<keyword evidence="2 4" id="KW-0067">ATP-binding</keyword>
<dbReference type="CDD" id="cd03216">
    <property type="entry name" value="ABC_Carb_Monos_I"/>
    <property type="match status" value="1"/>
</dbReference>
<gene>
    <name evidence="4" type="ORF">KDH_29260</name>
</gene>
<evidence type="ECO:0000313" key="5">
    <source>
        <dbReference type="Proteomes" id="UP001344906"/>
    </source>
</evidence>
<name>A0ABQ6FQS0_9CHLR</name>
<reference evidence="4 5" key="1">
    <citation type="submission" date="2023-02" db="EMBL/GenBank/DDBJ databases">
        <title>Dictyobacter halimunensis sp. nov., a new member of the class Ktedonobacteria from forest soil in a geothermal area.</title>
        <authorList>
            <person name="Rachmania M.K."/>
            <person name="Ningsih F."/>
            <person name="Sakai Y."/>
            <person name="Yabe S."/>
            <person name="Yokota A."/>
            <person name="Sjamsuridzal W."/>
        </authorList>
    </citation>
    <scope>NUCLEOTIDE SEQUENCE [LARGE SCALE GENOMIC DNA]</scope>
    <source>
        <strain evidence="4 5">S3.2.2.5</strain>
    </source>
</reference>
<dbReference type="SMART" id="SM00382">
    <property type="entry name" value="AAA"/>
    <property type="match status" value="1"/>
</dbReference>
<dbReference type="InterPro" id="IPR003593">
    <property type="entry name" value="AAA+_ATPase"/>
</dbReference>
<feature type="domain" description="ABC transporter" evidence="3">
    <location>
        <begin position="24"/>
        <end position="261"/>
    </location>
</feature>
<dbReference type="PROSITE" id="PS50893">
    <property type="entry name" value="ABC_TRANSPORTER_2"/>
    <property type="match status" value="1"/>
</dbReference>
<dbReference type="Pfam" id="PF00005">
    <property type="entry name" value="ABC_tran"/>
    <property type="match status" value="1"/>
</dbReference>
<dbReference type="PANTHER" id="PTHR43790:SF8">
    <property type="entry name" value="SUGAR ABC TRANSPORTER ATP-BINDING PROTEIN"/>
    <property type="match status" value="1"/>
</dbReference>
<evidence type="ECO:0000313" key="4">
    <source>
        <dbReference type="EMBL" id="GLV56082.1"/>
    </source>
</evidence>
<dbReference type="Proteomes" id="UP001344906">
    <property type="component" value="Unassembled WGS sequence"/>
</dbReference>
<dbReference type="PANTHER" id="PTHR43790">
    <property type="entry name" value="CARBOHYDRATE TRANSPORT ATP-BINDING PROTEIN MG119-RELATED"/>
    <property type="match status" value="1"/>
</dbReference>
<dbReference type="RefSeq" id="WP_338251070.1">
    <property type="nucleotide sequence ID" value="NZ_BSRI01000002.1"/>
</dbReference>
<protein>
    <submittedName>
        <fullName evidence="4">ABC transporter ATP-binding protein</fullName>
    </submittedName>
</protein>
<dbReference type="InterPro" id="IPR050107">
    <property type="entry name" value="ABC_carbohydrate_import_ATPase"/>
</dbReference>
<dbReference type="EMBL" id="BSRI01000002">
    <property type="protein sequence ID" value="GLV56082.1"/>
    <property type="molecule type" value="Genomic_DNA"/>
</dbReference>
<evidence type="ECO:0000259" key="3">
    <source>
        <dbReference type="PROSITE" id="PS50893"/>
    </source>
</evidence>
<proteinExistence type="predicted"/>
<evidence type="ECO:0000256" key="2">
    <source>
        <dbReference type="ARBA" id="ARBA00022840"/>
    </source>
</evidence>
<keyword evidence="1" id="KW-0547">Nucleotide-binding</keyword>
<comment type="caution">
    <text evidence="4">The sequence shown here is derived from an EMBL/GenBank/DDBJ whole genome shotgun (WGS) entry which is preliminary data.</text>
</comment>
<keyword evidence="5" id="KW-1185">Reference proteome</keyword>
<dbReference type="SUPFAM" id="SSF52540">
    <property type="entry name" value="P-loop containing nucleoside triphosphate hydrolases"/>
    <property type="match status" value="1"/>
</dbReference>
<sequence>MAENKQLPESQNEKIATRGAEPLLRMVGIGKTFGAVRALSGVDFEVYSGEVVALVGDNGAGKSTLVKTISGVGPADEGECFFDGQPAIINSPQAATRLGIETVYQDLALCDNLDVTSNLFLGHEIRTPYRTLNSTEMEKRALAVLKTLDVKIPSARALVASLSGGQRQSIAVAKTILRQAKLVMLDEPTAALGVAQTRQVLNLIKRLRDQGLAVVVISHNMIDVFEVADRVIVMRLGKRVATFDAKNATSGQVVAAMTGADYSTVSGEKASAMGGNE</sequence>
<dbReference type="Gene3D" id="3.40.50.300">
    <property type="entry name" value="P-loop containing nucleotide triphosphate hydrolases"/>
    <property type="match status" value="1"/>
</dbReference>
<accession>A0ABQ6FQS0</accession>